<dbReference type="InParanoid" id="A0A2N3NGB1"/>
<dbReference type="OrthoDB" id="94039at2759"/>
<protein>
    <recommendedName>
        <fullName evidence="3">AB hydrolase-1 domain-containing protein</fullName>
    </recommendedName>
</protein>
<accession>A0A2N3NGB1</accession>
<comment type="caution">
    <text evidence="1">The sequence shown here is derived from an EMBL/GenBank/DDBJ whole genome shotgun (WGS) entry which is preliminary data.</text>
</comment>
<dbReference type="EMBL" id="NLAX01000008">
    <property type="protein sequence ID" value="PKS11431.1"/>
    <property type="molecule type" value="Genomic_DNA"/>
</dbReference>
<dbReference type="InterPro" id="IPR029058">
    <property type="entry name" value="AB_hydrolase_fold"/>
</dbReference>
<dbReference type="STRING" id="41688.A0A2N3NGB1"/>
<gene>
    <name evidence="1" type="ORF">jhhlp_003194</name>
</gene>
<dbReference type="SUPFAM" id="SSF53474">
    <property type="entry name" value="alpha/beta-Hydrolases"/>
    <property type="match status" value="1"/>
</dbReference>
<dbReference type="Gene3D" id="3.40.50.1820">
    <property type="entry name" value="alpha/beta hydrolase"/>
    <property type="match status" value="2"/>
</dbReference>
<organism evidence="1 2">
    <name type="scientific">Lomentospora prolificans</name>
    <dbReference type="NCBI Taxonomy" id="41688"/>
    <lineage>
        <taxon>Eukaryota</taxon>
        <taxon>Fungi</taxon>
        <taxon>Dikarya</taxon>
        <taxon>Ascomycota</taxon>
        <taxon>Pezizomycotina</taxon>
        <taxon>Sordariomycetes</taxon>
        <taxon>Hypocreomycetidae</taxon>
        <taxon>Microascales</taxon>
        <taxon>Microascaceae</taxon>
        <taxon>Lomentospora</taxon>
    </lineage>
</organism>
<evidence type="ECO:0008006" key="3">
    <source>
        <dbReference type="Google" id="ProtNLM"/>
    </source>
</evidence>
<reference evidence="1 2" key="1">
    <citation type="journal article" date="2017" name="G3 (Bethesda)">
        <title>First Draft Genome Sequence of the Pathogenic Fungus Lomentospora prolificans (Formerly Scedosporium prolificans).</title>
        <authorList>
            <person name="Luo R."/>
            <person name="Zimin A."/>
            <person name="Workman R."/>
            <person name="Fan Y."/>
            <person name="Pertea G."/>
            <person name="Grossman N."/>
            <person name="Wear M.P."/>
            <person name="Jia B."/>
            <person name="Miller H."/>
            <person name="Casadevall A."/>
            <person name="Timp W."/>
            <person name="Zhang S.X."/>
            <person name="Salzberg S.L."/>
        </authorList>
    </citation>
    <scope>NUCLEOTIDE SEQUENCE [LARGE SCALE GENOMIC DNA]</scope>
    <source>
        <strain evidence="1 2">JHH-5317</strain>
    </source>
</reference>
<name>A0A2N3NGB1_9PEZI</name>
<dbReference type="AlphaFoldDB" id="A0A2N3NGB1"/>
<proteinExistence type="predicted"/>
<dbReference type="VEuPathDB" id="FungiDB:jhhlp_003194"/>
<keyword evidence="2" id="KW-1185">Reference proteome</keyword>
<evidence type="ECO:0000313" key="2">
    <source>
        <dbReference type="Proteomes" id="UP000233524"/>
    </source>
</evidence>
<dbReference type="Proteomes" id="UP000233524">
    <property type="component" value="Unassembled WGS sequence"/>
</dbReference>
<evidence type="ECO:0000313" key="1">
    <source>
        <dbReference type="EMBL" id="PKS11431.1"/>
    </source>
</evidence>
<sequence length="359" mass="40497">MSSAFIVKEHKVPGQHIREYPHALANSQNDVLYLAVKEYIPKDNQNPQPGDVTILGAHANGFPKELYEPLWEDLHRESKNFGFRIRSIIICDAAWQGQSSILNASKLGNDPGWLDYSRDINQSPAAHSFRRRDVWPSREDAAKSFAKSPFYQTWDPRVLQAWVNHGLTDIAPGKSKEVTLTTTKHQEVFTFLRPTWTAFDPSGEKLVDRTKAPELDIEKNFPVYPFYRPEPSLTLSRVPSIRPSVLYVLGGKSNLSHPPSLSNRLRTTGAGVGGSGGVLYGRVRQVILPEQGHLVPMENPGDCARLGAEWISQEITRWKEGEAKEFEEWKAKSLKEKTVLDEEWGTRLGVPPRKPKAKI</sequence>